<sequence>MLQLIRKDLMVLFNRWNVIFLLLSSSFMVFVSNTTIPQGQYLFIASTIAFFVSTSSFAYDELSQSEFIIQSLPVTRKEIVFAKYVGIIINNLIGIFYTTLVFLSLSLLGLREKDFLQMDIIISTVFIVIFMTSICFPLYFKIGYRKAKIVNILVFMSFFMVMNALIDDLDKTKSMLLLLFEIPYLHIIIPLAILTMAMLSMVLSLKLYTKKDL</sequence>
<keyword evidence="3" id="KW-1185">Reference proteome</keyword>
<feature type="transmembrane region" description="Helical" evidence="1">
    <location>
        <begin position="38"/>
        <end position="59"/>
    </location>
</feature>
<dbReference type="InterPro" id="IPR025699">
    <property type="entry name" value="ABC2_memb-like"/>
</dbReference>
<gene>
    <name evidence="2" type="ORF">SAMN05446037_103449</name>
</gene>
<dbReference type="Proteomes" id="UP000198304">
    <property type="component" value="Unassembled WGS sequence"/>
</dbReference>
<organism evidence="2 3">
    <name type="scientific">Anaerovirgula multivorans</name>
    <dbReference type="NCBI Taxonomy" id="312168"/>
    <lineage>
        <taxon>Bacteria</taxon>
        <taxon>Bacillati</taxon>
        <taxon>Bacillota</taxon>
        <taxon>Clostridia</taxon>
        <taxon>Peptostreptococcales</taxon>
        <taxon>Natronincolaceae</taxon>
        <taxon>Anaerovirgula</taxon>
    </lineage>
</organism>
<feature type="transmembrane region" description="Helical" evidence="1">
    <location>
        <begin position="149"/>
        <end position="166"/>
    </location>
</feature>
<evidence type="ECO:0000313" key="2">
    <source>
        <dbReference type="EMBL" id="SNT03401.1"/>
    </source>
</evidence>
<reference evidence="2 3" key="1">
    <citation type="submission" date="2017-06" db="EMBL/GenBank/DDBJ databases">
        <authorList>
            <person name="Kim H.J."/>
            <person name="Triplett B.A."/>
        </authorList>
    </citation>
    <scope>NUCLEOTIDE SEQUENCE [LARGE SCALE GENOMIC DNA]</scope>
    <source>
        <strain evidence="2 3">SCA</strain>
    </source>
</reference>
<keyword evidence="1" id="KW-0812">Transmembrane</keyword>
<proteinExistence type="predicted"/>
<dbReference type="AlphaFoldDB" id="A0A239JBV9"/>
<dbReference type="PANTHER" id="PTHR41309:SF2">
    <property type="entry name" value="MEMBRANE PROTEIN"/>
    <property type="match status" value="1"/>
</dbReference>
<dbReference type="OrthoDB" id="2917865at2"/>
<dbReference type="EMBL" id="FZOJ01000034">
    <property type="protein sequence ID" value="SNT03401.1"/>
    <property type="molecule type" value="Genomic_DNA"/>
</dbReference>
<feature type="transmembrane region" description="Helical" evidence="1">
    <location>
        <begin position="12"/>
        <end position="32"/>
    </location>
</feature>
<dbReference type="PANTHER" id="PTHR41309">
    <property type="entry name" value="MEMBRANE PROTEIN-RELATED"/>
    <property type="match status" value="1"/>
</dbReference>
<evidence type="ECO:0000313" key="3">
    <source>
        <dbReference type="Proteomes" id="UP000198304"/>
    </source>
</evidence>
<accession>A0A239JBV9</accession>
<name>A0A239JBV9_9FIRM</name>
<evidence type="ECO:0000256" key="1">
    <source>
        <dbReference type="SAM" id="Phobius"/>
    </source>
</evidence>
<feature type="transmembrane region" description="Helical" evidence="1">
    <location>
        <begin position="80"/>
        <end position="108"/>
    </location>
</feature>
<protein>
    <submittedName>
        <fullName evidence="2">ABC-2 family transporter protein</fullName>
    </submittedName>
</protein>
<feature type="transmembrane region" description="Helical" evidence="1">
    <location>
        <begin position="120"/>
        <end position="140"/>
    </location>
</feature>
<dbReference type="RefSeq" id="WP_089284939.1">
    <property type="nucleotide sequence ID" value="NZ_FZOJ01000034.1"/>
</dbReference>
<feature type="transmembrane region" description="Helical" evidence="1">
    <location>
        <begin position="186"/>
        <end position="208"/>
    </location>
</feature>
<keyword evidence="1" id="KW-1133">Transmembrane helix</keyword>
<keyword evidence="1" id="KW-0472">Membrane</keyword>
<dbReference type="Pfam" id="PF13346">
    <property type="entry name" value="ABC2_membrane_5"/>
    <property type="match status" value="1"/>
</dbReference>